<evidence type="ECO:0000256" key="6">
    <source>
        <dbReference type="SAM" id="MobiDB-lite"/>
    </source>
</evidence>
<dbReference type="InterPro" id="IPR004574">
    <property type="entry name" value="Alkb"/>
</dbReference>
<dbReference type="InterPro" id="IPR027450">
    <property type="entry name" value="AlkB-like"/>
</dbReference>
<feature type="region of interest" description="Disordered" evidence="6">
    <location>
        <begin position="1"/>
        <end position="31"/>
    </location>
</feature>
<dbReference type="Proteomes" id="UP000001396">
    <property type="component" value="Unassembled WGS sequence"/>
</dbReference>
<dbReference type="GO" id="GO:0008198">
    <property type="term" value="F:ferrous iron binding"/>
    <property type="evidence" value="ECO:0007669"/>
    <property type="project" value="TreeGrafter"/>
</dbReference>
<dbReference type="Pfam" id="PF13532">
    <property type="entry name" value="2OG-FeII_Oxy_2"/>
    <property type="match status" value="1"/>
</dbReference>
<dbReference type="InterPro" id="IPR037151">
    <property type="entry name" value="AlkB-like_sf"/>
</dbReference>
<feature type="domain" description="Alpha-ketoglutarate-dependent dioxygenase AlkB-like" evidence="7">
    <location>
        <begin position="186"/>
        <end position="276"/>
    </location>
</feature>
<organism evidence="8 9">
    <name type="scientific">Heterostelium pallidum (strain ATCC 26659 / Pp 5 / PN500)</name>
    <name type="common">Cellular slime mold</name>
    <name type="synonym">Polysphondylium pallidum</name>
    <dbReference type="NCBI Taxonomy" id="670386"/>
    <lineage>
        <taxon>Eukaryota</taxon>
        <taxon>Amoebozoa</taxon>
        <taxon>Evosea</taxon>
        <taxon>Eumycetozoa</taxon>
        <taxon>Dictyostelia</taxon>
        <taxon>Acytosteliales</taxon>
        <taxon>Acytosteliaceae</taxon>
        <taxon>Heterostelium</taxon>
    </lineage>
</organism>
<dbReference type="Gene3D" id="2.60.120.590">
    <property type="entry name" value="Alpha-ketoglutarate-dependent dioxygenase AlkB-like"/>
    <property type="match status" value="1"/>
</dbReference>
<name>D3AYG2_HETP5</name>
<evidence type="ECO:0000313" key="9">
    <source>
        <dbReference type="Proteomes" id="UP000001396"/>
    </source>
</evidence>
<dbReference type="PANTHER" id="PTHR16557:SF2">
    <property type="entry name" value="NUCLEIC ACID DIOXYGENASE ALKBH1"/>
    <property type="match status" value="1"/>
</dbReference>
<keyword evidence="3" id="KW-0223">Dioxygenase</keyword>
<keyword evidence="9" id="KW-1185">Reference proteome</keyword>
<dbReference type="SUPFAM" id="SSF51197">
    <property type="entry name" value="Clavaminate synthase-like"/>
    <property type="match status" value="1"/>
</dbReference>
<feature type="compositionally biased region" description="Acidic residues" evidence="6">
    <location>
        <begin position="182"/>
        <end position="193"/>
    </location>
</feature>
<sequence length="280" mass="32734">MYKTEDDNSSNSSNKGDGASSSKQQKAPSEYMKVQRMFRQQTKNEYGRSIPKHKRAPIDYSSVLDYRNIDSNTEVNKERIIDCTQSLFDYSSVSSDTSYYSHPSTWRVYGLKDYPGFYFIPSVFNVKQQRKWIKDALEHYAEPPNNTNLNIFYGEVKDLWSNAQSEYIELHDQLAKQLSLNDNDENVNEQQGEEVDKKKRPLDKNGEELPTYRTLLDKLAWATLGYQFQWTPRIYSEEFHEAFPQDLQDLVTHIAKATKYDPYVPEAATINFYSEGCYVY</sequence>
<accession>D3AYG2</accession>
<dbReference type="InParanoid" id="D3AYG2"/>
<comment type="cofactor">
    <cofactor evidence="1">
        <name>Fe(2+)</name>
        <dbReference type="ChEBI" id="CHEBI:29033"/>
    </cofactor>
</comment>
<evidence type="ECO:0000256" key="5">
    <source>
        <dbReference type="ARBA" id="ARBA00023004"/>
    </source>
</evidence>
<dbReference type="FunCoup" id="D3AYG2">
    <property type="interactions" value="506"/>
</dbReference>
<dbReference type="EMBL" id="ADBJ01000004">
    <property type="protein sequence ID" value="EFA85989.1"/>
    <property type="molecule type" value="Genomic_DNA"/>
</dbReference>
<evidence type="ECO:0000259" key="7">
    <source>
        <dbReference type="Pfam" id="PF13532"/>
    </source>
</evidence>
<keyword evidence="2" id="KW-0479">Metal-binding</keyword>
<dbReference type="GO" id="GO:0035516">
    <property type="term" value="F:broad specificity oxidative DNA demethylase activity"/>
    <property type="evidence" value="ECO:0007669"/>
    <property type="project" value="TreeGrafter"/>
</dbReference>
<dbReference type="GO" id="GO:0005737">
    <property type="term" value="C:cytoplasm"/>
    <property type="evidence" value="ECO:0007669"/>
    <property type="project" value="TreeGrafter"/>
</dbReference>
<dbReference type="GO" id="GO:0035515">
    <property type="term" value="F:oxidative RNA demethylase activity"/>
    <property type="evidence" value="ECO:0007669"/>
    <property type="project" value="TreeGrafter"/>
</dbReference>
<evidence type="ECO:0000256" key="3">
    <source>
        <dbReference type="ARBA" id="ARBA00022964"/>
    </source>
</evidence>
<keyword evidence="5" id="KW-0408">Iron</keyword>
<protein>
    <recommendedName>
        <fullName evidence="7">Alpha-ketoglutarate-dependent dioxygenase AlkB-like domain-containing protein</fullName>
    </recommendedName>
</protein>
<dbReference type="GeneID" id="31356752"/>
<comment type="caution">
    <text evidence="8">The sequence shown here is derived from an EMBL/GenBank/DDBJ whole genome shotgun (WGS) entry which is preliminary data.</text>
</comment>
<evidence type="ECO:0000313" key="8">
    <source>
        <dbReference type="EMBL" id="EFA85989.1"/>
    </source>
</evidence>
<evidence type="ECO:0000256" key="1">
    <source>
        <dbReference type="ARBA" id="ARBA00001954"/>
    </source>
</evidence>
<dbReference type="AlphaFoldDB" id="D3AYG2"/>
<feature type="compositionally biased region" description="Basic and acidic residues" evidence="6">
    <location>
        <begin position="194"/>
        <end position="205"/>
    </location>
</feature>
<evidence type="ECO:0000256" key="2">
    <source>
        <dbReference type="ARBA" id="ARBA00022723"/>
    </source>
</evidence>
<dbReference type="STRING" id="670386.D3AYG2"/>
<proteinExistence type="predicted"/>
<evidence type="ECO:0000256" key="4">
    <source>
        <dbReference type="ARBA" id="ARBA00023002"/>
    </source>
</evidence>
<dbReference type="OMA" id="MMMAHQD"/>
<dbReference type="GO" id="GO:0035513">
    <property type="term" value="P:oxidative RNA demethylation"/>
    <property type="evidence" value="ECO:0007669"/>
    <property type="project" value="TreeGrafter"/>
</dbReference>
<reference evidence="8 9" key="1">
    <citation type="journal article" date="2011" name="Genome Res.">
        <title>Phylogeny-wide analysis of social amoeba genomes highlights ancient origins for complex intercellular communication.</title>
        <authorList>
            <person name="Heidel A.J."/>
            <person name="Lawal H.M."/>
            <person name="Felder M."/>
            <person name="Schilde C."/>
            <person name="Helps N.R."/>
            <person name="Tunggal B."/>
            <person name="Rivero F."/>
            <person name="John U."/>
            <person name="Schleicher M."/>
            <person name="Eichinger L."/>
            <person name="Platzer M."/>
            <person name="Noegel A.A."/>
            <person name="Schaap P."/>
            <person name="Gloeckner G."/>
        </authorList>
    </citation>
    <scope>NUCLEOTIDE SEQUENCE [LARGE SCALE GENOMIC DNA]</scope>
    <source>
        <strain evidence="9">ATCC 26659 / Pp 5 / PN500</strain>
    </source>
</reference>
<gene>
    <name evidence="8" type="ORF">PPL_01222</name>
</gene>
<keyword evidence="4" id="KW-0560">Oxidoreductase</keyword>
<feature type="compositionally biased region" description="Low complexity" evidence="6">
    <location>
        <begin position="9"/>
        <end position="23"/>
    </location>
</feature>
<feature type="region of interest" description="Disordered" evidence="6">
    <location>
        <begin position="180"/>
        <end position="205"/>
    </location>
</feature>
<dbReference type="GO" id="GO:0005634">
    <property type="term" value="C:nucleus"/>
    <property type="evidence" value="ECO:0007669"/>
    <property type="project" value="TreeGrafter"/>
</dbReference>
<dbReference type="PANTHER" id="PTHR16557">
    <property type="entry name" value="ALKYLATED DNA REPAIR PROTEIN ALKB-RELATED"/>
    <property type="match status" value="1"/>
</dbReference>
<dbReference type="RefSeq" id="XP_020438095.1">
    <property type="nucleotide sequence ID" value="XM_020572237.1"/>
</dbReference>